<proteinExistence type="predicted"/>
<dbReference type="EMBL" id="KZ667502">
    <property type="protein sequence ID" value="PPR90790.1"/>
    <property type="molecule type" value="Genomic_DNA"/>
</dbReference>
<dbReference type="Proteomes" id="UP000239757">
    <property type="component" value="Unassembled WGS sequence"/>
</dbReference>
<sequence>MSSNSWYSVDDDILRVMHLLYLKLRRKSGMKITSRCLMWGILTSLGVAGYNVPNQGAFLHAMENAFHIVDGVIPRAQPVVVVGRAPTEKLNKYGVVDFKEAKGD</sequence>
<reference evidence="1 2" key="1">
    <citation type="submission" date="2015-01" db="EMBL/GenBank/DDBJ databases">
        <title>Genome of allotetraploid Gossypium barbadense reveals genomic plasticity and fiber elongation in cotton evolution.</title>
        <authorList>
            <person name="Chen X."/>
            <person name="Liu X."/>
            <person name="Zhao B."/>
            <person name="Zheng H."/>
            <person name="Hu Y."/>
            <person name="Lu G."/>
            <person name="Yang C."/>
            <person name="Chen J."/>
            <person name="Shan C."/>
            <person name="Zhang L."/>
            <person name="Zhou Y."/>
            <person name="Wang L."/>
            <person name="Guo W."/>
            <person name="Bai Y."/>
            <person name="Ruan J."/>
            <person name="Shangguan X."/>
            <person name="Mao Y."/>
            <person name="Jiang J."/>
            <person name="Zhu Y."/>
            <person name="Lei J."/>
            <person name="Kang H."/>
            <person name="Chen S."/>
            <person name="He X."/>
            <person name="Wang R."/>
            <person name="Wang Y."/>
            <person name="Chen J."/>
            <person name="Wang L."/>
            <person name="Yu S."/>
            <person name="Wang B."/>
            <person name="Wei J."/>
            <person name="Song S."/>
            <person name="Lu X."/>
            <person name="Gao Z."/>
            <person name="Gu W."/>
            <person name="Deng X."/>
            <person name="Ma D."/>
            <person name="Wang S."/>
            <person name="Liang W."/>
            <person name="Fang L."/>
            <person name="Cai C."/>
            <person name="Zhu X."/>
            <person name="Zhou B."/>
            <person name="Zhang Y."/>
            <person name="Chen Z."/>
            <person name="Xu S."/>
            <person name="Zhu R."/>
            <person name="Wang S."/>
            <person name="Zhang T."/>
            <person name="Zhao G."/>
        </authorList>
    </citation>
    <scope>NUCLEOTIDE SEQUENCE [LARGE SCALE GENOMIC DNA]</scope>
    <source>
        <strain evidence="2">cv. Xinhai21</strain>
        <tissue evidence="1">Leaf</tissue>
    </source>
</reference>
<gene>
    <name evidence="1" type="ORF">GOBAR_AA29894</name>
</gene>
<evidence type="ECO:0000313" key="1">
    <source>
        <dbReference type="EMBL" id="PPR90790.1"/>
    </source>
</evidence>
<dbReference type="AlphaFoldDB" id="A0A2P5WI86"/>
<name>A0A2P5WI86_GOSBA</name>
<organism evidence="1 2">
    <name type="scientific">Gossypium barbadense</name>
    <name type="common">Sea Island cotton</name>
    <name type="synonym">Hibiscus barbadensis</name>
    <dbReference type="NCBI Taxonomy" id="3634"/>
    <lineage>
        <taxon>Eukaryota</taxon>
        <taxon>Viridiplantae</taxon>
        <taxon>Streptophyta</taxon>
        <taxon>Embryophyta</taxon>
        <taxon>Tracheophyta</taxon>
        <taxon>Spermatophyta</taxon>
        <taxon>Magnoliopsida</taxon>
        <taxon>eudicotyledons</taxon>
        <taxon>Gunneridae</taxon>
        <taxon>Pentapetalae</taxon>
        <taxon>rosids</taxon>
        <taxon>malvids</taxon>
        <taxon>Malvales</taxon>
        <taxon>Malvaceae</taxon>
        <taxon>Malvoideae</taxon>
        <taxon>Gossypium</taxon>
    </lineage>
</organism>
<protein>
    <submittedName>
        <fullName evidence="1">Uncharacterized protein</fullName>
    </submittedName>
</protein>
<accession>A0A2P5WI86</accession>
<evidence type="ECO:0000313" key="2">
    <source>
        <dbReference type="Proteomes" id="UP000239757"/>
    </source>
</evidence>